<evidence type="ECO:0000313" key="3">
    <source>
        <dbReference type="Proteomes" id="UP001333818"/>
    </source>
</evidence>
<name>A0AAW9Q3S3_9CYAN</name>
<keyword evidence="3" id="KW-1185">Reference proteome</keyword>
<dbReference type="SUPFAM" id="SSF82657">
    <property type="entry name" value="BolA-like"/>
    <property type="match status" value="1"/>
</dbReference>
<comment type="similarity">
    <text evidence="1">Belongs to the BolA/IbaG family.</text>
</comment>
<dbReference type="AlphaFoldDB" id="A0AAW9Q3S3"/>
<dbReference type="Pfam" id="PF01722">
    <property type="entry name" value="BolA"/>
    <property type="match status" value="1"/>
</dbReference>
<evidence type="ECO:0000313" key="2">
    <source>
        <dbReference type="EMBL" id="MEE3717848.1"/>
    </source>
</evidence>
<dbReference type="InterPro" id="IPR002634">
    <property type="entry name" value="BolA"/>
</dbReference>
<dbReference type="EMBL" id="JAZBJZ010000055">
    <property type="protein sequence ID" value="MEE3717848.1"/>
    <property type="molecule type" value="Genomic_DNA"/>
</dbReference>
<dbReference type="Proteomes" id="UP001333818">
    <property type="component" value="Unassembled WGS sequence"/>
</dbReference>
<proteinExistence type="inferred from homology"/>
<dbReference type="GO" id="GO:0016226">
    <property type="term" value="P:iron-sulfur cluster assembly"/>
    <property type="evidence" value="ECO:0007669"/>
    <property type="project" value="TreeGrafter"/>
</dbReference>
<dbReference type="InterPro" id="IPR036065">
    <property type="entry name" value="BolA-like_sf"/>
</dbReference>
<evidence type="ECO:0000256" key="1">
    <source>
        <dbReference type="RuleBase" id="RU003860"/>
    </source>
</evidence>
<gene>
    <name evidence="2" type="ORF">V2H45_13990</name>
</gene>
<organism evidence="2 3">
    <name type="scientific">Tumidithrix elongata BACA0141</name>
    <dbReference type="NCBI Taxonomy" id="2716417"/>
    <lineage>
        <taxon>Bacteria</taxon>
        <taxon>Bacillati</taxon>
        <taxon>Cyanobacteriota</taxon>
        <taxon>Cyanophyceae</taxon>
        <taxon>Pseudanabaenales</taxon>
        <taxon>Pseudanabaenaceae</taxon>
        <taxon>Tumidithrix</taxon>
        <taxon>Tumidithrix elongata</taxon>
    </lineage>
</organism>
<sequence length="96" mass="11069">MKTLNQIQAILQEKLQAEYVEITDRSHEHQHHKGRMDAPVGSGHYDAVIVSNLFLGKTIMQQHRMVYEALSEQMQTTIHALSLKTYSPKQWSAIDH</sequence>
<dbReference type="Gene3D" id="3.30.300.90">
    <property type="entry name" value="BolA-like"/>
    <property type="match status" value="1"/>
</dbReference>
<reference evidence="2" key="1">
    <citation type="submission" date="2024-01" db="EMBL/GenBank/DDBJ databases">
        <title>Bank of Algae and Cyanobacteria of the Azores (BACA) strain genomes.</title>
        <authorList>
            <person name="Luz R."/>
            <person name="Cordeiro R."/>
            <person name="Fonseca A."/>
            <person name="Goncalves V."/>
        </authorList>
    </citation>
    <scope>NUCLEOTIDE SEQUENCE</scope>
    <source>
        <strain evidence="2">BACA0141</strain>
    </source>
</reference>
<protein>
    <submittedName>
        <fullName evidence="2">BolA family protein</fullName>
    </submittedName>
</protein>
<dbReference type="PIRSF" id="PIRSF003113">
    <property type="entry name" value="BolA"/>
    <property type="match status" value="1"/>
</dbReference>
<comment type="caution">
    <text evidence="2">The sequence shown here is derived from an EMBL/GenBank/DDBJ whole genome shotgun (WGS) entry which is preliminary data.</text>
</comment>
<dbReference type="PANTHER" id="PTHR46230">
    <property type="match status" value="1"/>
</dbReference>
<dbReference type="RefSeq" id="WP_330484279.1">
    <property type="nucleotide sequence ID" value="NZ_JAZBJZ010000055.1"/>
</dbReference>
<accession>A0AAW9Q3S3</accession>
<dbReference type="PANTHER" id="PTHR46230:SF7">
    <property type="entry name" value="BOLA-LIKE PROTEIN 1"/>
    <property type="match status" value="1"/>
</dbReference>